<dbReference type="SUPFAM" id="SSF56029">
    <property type="entry name" value="Monooxygenase (hydroxylase) regulatory protein"/>
    <property type="match status" value="1"/>
</dbReference>
<dbReference type="InterPro" id="IPR036889">
    <property type="entry name" value="mOase_MmoB_DmpM_sf"/>
</dbReference>
<dbReference type="HOGENOM" id="CLU_2068611_0_0_9"/>
<keyword evidence="3" id="KW-1185">Reference proteome</keyword>
<keyword evidence="2" id="KW-0503">Monooxygenase</keyword>
<evidence type="ECO:0000256" key="1">
    <source>
        <dbReference type="ARBA" id="ARBA00006313"/>
    </source>
</evidence>
<dbReference type="Proteomes" id="UP000005439">
    <property type="component" value="Chromosome"/>
</dbReference>
<dbReference type="KEGG" id="sap:Sulac_1730"/>
<dbReference type="PATRIC" id="fig|679936.5.peg.1795"/>
<gene>
    <name evidence="2" type="ordered locus">Sulac_1730</name>
</gene>
<sequence length="109" mass="12439">MSKMPDKLSQEISNKCGVTLNDSVESRVIAEVMAKKPHVTVTYYPAMIRIDGEGRLEFDMKELSEALGYQLTPALFEVETSTHYGRMVRFDDKVVLFGNLEEALQYEEE</sequence>
<reference evidence="2 3" key="2">
    <citation type="journal article" date="2012" name="Stand. Genomic Sci.">
        <title>Complete genome sequence of the moderately thermophilic mineral-sulfide-oxidizing firmicute Sulfobacillus acidophilus type strain (NAL(T)).</title>
        <authorList>
            <person name="Anderson I."/>
            <person name="Chertkov O."/>
            <person name="Chen A."/>
            <person name="Saunders E."/>
            <person name="Lapidus A."/>
            <person name="Nolan M."/>
            <person name="Lucas S."/>
            <person name="Hammon N."/>
            <person name="Deshpande S."/>
            <person name="Cheng J.F."/>
            <person name="Han C."/>
            <person name="Tapia R."/>
            <person name="Goodwin L.A."/>
            <person name="Pitluck S."/>
            <person name="Liolios K."/>
            <person name="Pagani I."/>
            <person name="Ivanova N."/>
            <person name="Mikhailova N."/>
            <person name="Pati A."/>
            <person name="Palaniappan K."/>
            <person name="Land M."/>
            <person name="Pan C."/>
            <person name="Rohde M."/>
            <person name="Pukall R."/>
            <person name="Goker M."/>
            <person name="Detter J.C."/>
            <person name="Woyke T."/>
            <person name="Bristow J."/>
            <person name="Eisen J.A."/>
            <person name="Markowitz V."/>
            <person name="Hugenholtz P."/>
            <person name="Kyrpides N.C."/>
            <person name="Klenk H.P."/>
            <person name="Mavromatis K."/>
        </authorList>
    </citation>
    <scope>NUCLEOTIDE SEQUENCE [LARGE SCALE GENOMIC DNA]</scope>
    <source>
        <strain evidence="3">ATCC 700253 / DSM 10332 / NAL</strain>
    </source>
</reference>
<accession>G8TZI6</accession>
<dbReference type="STRING" id="679936.Sulac_1730"/>
<evidence type="ECO:0000313" key="3">
    <source>
        <dbReference type="Proteomes" id="UP000005439"/>
    </source>
</evidence>
<comment type="similarity">
    <text evidence="1">Belongs to the TmoD/XamoD family.</text>
</comment>
<protein>
    <submittedName>
        <fullName evidence="2">Monooxygenase component MmoB/DmpM</fullName>
    </submittedName>
</protein>
<dbReference type="AlphaFoldDB" id="G8TZI6"/>
<dbReference type="GO" id="GO:0004497">
    <property type="term" value="F:monooxygenase activity"/>
    <property type="evidence" value="ECO:0007669"/>
    <property type="project" value="UniProtKB-KW"/>
</dbReference>
<dbReference type="InterPro" id="IPR003454">
    <property type="entry name" value="MOase_MmoB_DmpM"/>
</dbReference>
<name>G8TZI6_SULAD</name>
<dbReference type="EMBL" id="CP003179">
    <property type="protein sequence ID" value="AEW05226.1"/>
    <property type="molecule type" value="Genomic_DNA"/>
</dbReference>
<organism evidence="2 3">
    <name type="scientific">Sulfobacillus acidophilus (strain ATCC 700253 / DSM 10332 / NAL)</name>
    <dbReference type="NCBI Taxonomy" id="679936"/>
    <lineage>
        <taxon>Bacteria</taxon>
        <taxon>Bacillati</taxon>
        <taxon>Bacillota</taxon>
        <taxon>Clostridia</taxon>
        <taxon>Eubacteriales</taxon>
        <taxon>Clostridiales Family XVII. Incertae Sedis</taxon>
        <taxon>Sulfobacillus</taxon>
    </lineage>
</organism>
<dbReference type="Pfam" id="PF02406">
    <property type="entry name" value="MmoB_DmpM"/>
    <property type="match status" value="1"/>
</dbReference>
<evidence type="ECO:0000313" key="2">
    <source>
        <dbReference type="EMBL" id="AEW05226.1"/>
    </source>
</evidence>
<keyword evidence="2" id="KW-0560">Oxidoreductase</keyword>
<reference evidence="3" key="1">
    <citation type="submission" date="2011-12" db="EMBL/GenBank/DDBJ databases">
        <title>The complete genome of chromosome of Sulfobacillus acidophilus DSM 10332.</title>
        <authorList>
            <person name="Lucas S."/>
            <person name="Han J."/>
            <person name="Lapidus A."/>
            <person name="Bruce D."/>
            <person name="Goodwin L."/>
            <person name="Pitluck S."/>
            <person name="Peters L."/>
            <person name="Kyrpides N."/>
            <person name="Mavromatis K."/>
            <person name="Ivanova N."/>
            <person name="Mikhailova N."/>
            <person name="Chertkov O."/>
            <person name="Saunders E."/>
            <person name="Detter J.C."/>
            <person name="Tapia R."/>
            <person name="Han C."/>
            <person name="Land M."/>
            <person name="Hauser L."/>
            <person name="Markowitz V."/>
            <person name="Cheng J.-F."/>
            <person name="Hugenholtz P."/>
            <person name="Woyke T."/>
            <person name="Wu D."/>
            <person name="Pukall R."/>
            <person name="Gehrich-Schroeter G."/>
            <person name="Schneider S."/>
            <person name="Klenk H.-P."/>
            <person name="Eisen J.A."/>
        </authorList>
    </citation>
    <scope>NUCLEOTIDE SEQUENCE [LARGE SCALE GENOMIC DNA]</scope>
    <source>
        <strain evidence="3">ATCC 700253 / DSM 10332 / NAL</strain>
    </source>
</reference>
<proteinExistence type="inferred from homology"/>
<dbReference type="Gene3D" id="3.90.56.10">
    <property type="entry name" value="Monooxygenase component MmoB/DmpM"/>
    <property type="match status" value="1"/>
</dbReference>